<evidence type="ECO:0000256" key="1">
    <source>
        <dbReference type="SAM" id="MobiDB-lite"/>
    </source>
</evidence>
<feature type="transmembrane region" description="Helical" evidence="2">
    <location>
        <begin position="82"/>
        <end position="104"/>
    </location>
</feature>
<dbReference type="EMBL" id="AVOT02001259">
    <property type="protein sequence ID" value="MBW0466282.1"/>
    <property type="molecule type" value="Genomic_DNA"/>
</dbReference>
<keyword evidence="4" id="KW-1185">Reference proteome</keyword>
<comment type="caution">
    <text evidence="3">The sequence shown here is derived from an EMBL/GenBank/DDBJ whole genome shotgun (WGS) entry which is preliminary data.</text>
</comment>
<feature type="region of interest" description="Disordered" evidence="1">
    <location>
        <begin position="340"/>
        <end position="362"/>
    </location>
</feature>
<keyword evidence="2" id="KW-1133">Transmembrane helix</keyword>
<dbReference type="AlphaFoldDB" id="A0A9Q3BJ71"/>
<name>A0A9Q3BJ71_9BASI</name>
<dbReference type="Proteomes" id="UP000765509">
    <property type="component" value="Unassembled WGS sequence"/>
</dbReference>
<gene>
    <name evidence="3" type="ORF">O181_005997</name>
</gene>
<keyword evidence="2" id="KW-0812">Transmembrane</keyword>
<feature type="region of interest" description="Disordered" evidence="1">
    <location>
        <begin position="230"/>
        <end position="251"/>
    </location>
</feature>
<keyword evidence="2" id="KW-0472">Membrane</keyword>
<sequence>MLIIPTNVFTLTRPLSIILISQTAWVLTTPRNWKRAIDRNNWVGATTANVRNEAFSPTALNETDLSSTTSSETFNRNVNSRAMFAVLTGAGMIGLVLAILFVVFCTQKAKIRTSETILAVGPSVLNNASKEKVKTAPKTGTTQNILQDEGNQNTRVFEISRAFQNASAHSKTESINSDTPFHELITPSSSPDKSFCWGPEEGNAKFHELSEQFHGEMYEVPHIRRYSPPETTPPQITQLSNNLSRSKTPLNSGEKWIREEALIFKRRSKSLPEKSPQRSLVDTSLRKVEEDPGDEEYFWIKRRSPSIVPTPPSYMKNSGVELEFNKVPCLTVVSDRLENEILDDASENGRGESYYWKSPPRR</sequence>
<reference evidence="3" key="1">
    <citation type="submission" date="2021-03" db="EMBL/GenBank/DDBJ databases">
        <title>Draft genome sequence of rust myrtle Austropuccinia psidii MF-1, a brazilian biotype.</title>
        <authorList>
            <person name="Quecine M.C."/>
            <person name="Pachon D.M.R."/>
            <person name="Bonatelli M.L."/>
            <person name="Correr F.H."/>
            <person name="Franceschini L.M."/>
            <person name="Leite T.F."/>
            <person name="Margarido G.R.A."/>
            <person name="Almeida C.A."/>
            <person name="Ferrarezi J.A."/>
            <person name="Labate C.A."/>
        </authorList>
    </citation>
    <scope>NUCLEOTIDE SEQUENCE</scope>
    <source>
        <strain evidence="3">MF-1</strain>
    </source>
</reference>
<evidence type="ECO:0000256" key="2">
    <source>
        <dbReference type="SAM" id="Phobius"/>
    </source>
</evidence>
<evidence type="ECO:0000313" key="4">
    <source>
        <dbReference type="Proteomes" id="UP000765509"/>
    </source>
</evidence>
<protein>
    <submittedName>
        <fullName evidence="3">Uncharacterized protein</fullName>
    </submittedName>
</protein>
<feature type="compositionally biased region" description="Polar residues" evidence="1">
    <location>
        <begin position="233"/>
        <end position="251"/>
    </location>
</feature>
<evidence type="ECO:0000313" key="3">
    <source>
        <dbReference type="EMBL" id="MBW0466282.1"/>
    </source>
</evidence>
<organism evidence="3 4">
    <name type="scientific">Austropuccinia psidii MF-1</name>
    <dbReference type="NCBI Taxonomy" id="1389203"/>
    <lineage>
        <taxon>Eukaryota</taxon>
        <taxon>Fungi</taxon>
        <taxon>Dikarya</taxon>
        <taxon>Basidiomycota</taxon>
        <taxon>Pucciniomycotina</taxon>
        <taxon>Pucciniomycetes</taxon>
        <taxon>Pucciniales</taxon>
        <taxon>Sphaerophragmiaceae</taxon>
        <taxon>Austropuccinia</taxon>
    </lineage>
</organism>
<proteinExistence type="predicted"/>
<dbReference type="OrthoDB" id="2499366at2759"/>
<accession>A0A9Q3BJ71</accession>